<organism evidence="1 2">
    <name type="scientific">Butyrivibrio hungatei</name>
    <dbReference type="NCBI Taxonomy" id="185008"/>
    <lineage>
        <taxon>Bacteria</taxon>
        <taxon>Bacillati</taxon>
        <taxon>Bacillota</taxon>
        <taxon>Clostridia</taxon>
        <taxon>Lachnospirales</taxon>
        <taxon>Lachnospiraceae</taxon>
        <taxon>Butyrivibrio</taxon>
    </lineage>
</organism>
<name>A0A1G5DC40_9FIRM</name>
<dbReference type="Proteomes" id="UP000183047">
    <property type="component" value="Unassembled WGS sequence"/>
</dbReference>
<accession>A0A1G5DC40</accession>
<dbReference type="OrthoDB" id="9775804at2"/>
<dbReference type="InterPro" id="IPR043519">
    <property type="entry name" value="NT_sf"/>
</dbReference>
<dbReference type="Gene3D" id="3.30.460.40">
    <property type="match status" value="1"/>
</dbReference>
<dbReference type="RefSeq" id="WP_026514856.1">
    <property type="nucleotide sequence ID" value="NZ_FMUR01000008.1"/>
</dbReference>
<reference evidence="2" key="1">
    <citation type="submission" date="2016-10" db="EMBL/GenBank/DDBJ databases">
        <authorList>
            <person name="Varghese N."/>
            <person name="Submissions S."/>
        </authorList>
    </citation>
    <scope>NUCLEOTIDE SEQUENCE [LARGE SCALE GENOMIC DNA]</scope>
    <source>
        <strain evidence="2">XBD2006</strain>
    </source>
</reference>
<evidence type="ECO:0000313" key="1">
    <source>
        <dbReference type="EMBL" id="SCY12176.1"/>
    </source>
</evidence>
<dbReference type="EMBL" id="FMUR01000008">
    <property type="protein sequence ID" value="SCY12176.1"/>
    <property type="molecule type" value="Genomic_DNA"/>
</dbReference>
<keyword evidence="2" id="KW-1185">Reference proteome</keyword>
<dbReference type="AlphaFoldDB" id="A0A1G5DC40"/>
<sequence length="132" mass="15296">MDKAEIIKELEAFPYSREDYWVLAGSAMALYGIKEQTSDIDLGCNRKMADRLENDGFSFRLTESGNRHFEYSDHIEIFENWINDTVTQVEGIPVITIAGLLEMKKELGREKDHKDIELIRGYLRHNKSNIKA</sequence>
<protein>
    <submittedName>
        <fullName evidence="1">Uncharacterized protein</fullName>
    </submittedName>
</protein>
<proteinExistence type="predicted"/>
<gene>
    <name evidence="1" type="ORF">SAMN02910451_01442</name>
</gene>
<evidence type="ECO:0000313" key="2">
    <source>
        <dbReference type="Proteomes" id="UP000183047"/>
    </source>
</evidence>
<dbReference type="SUPFAM" id="SSF81301">
    <property type="entry name" value="Nucleotidyltransferase"/>
    <property type="match status" value="1"/>
</dbReference>